<keyword evidence="9" id="KW-1185">Reference proteome</keyword>
<feature type="transmembrane region" description="Helical" evidence="6">
    <location>
        <begin position="359"/>
        <end position="379"/>
    </location>
</feature>
<dbReference type="GeneID" id="23615137"/>
<feature type="transmembrane region" description="Helical" evidence="6">
    <location>
        <begin position="283"/>
        <end position="311"/>
    </location>
</feature>
<proteinExistence type="inferred from homology"/>
<evidence type="ECO:0000256" key="3">
    <source>
        <dbReference type="ARBA" id="ARBA00022692"/>
    </source>
</evidence>
<dbReference type="Proteomes" id="UP000028924">
    <property type="component" value="Unassembled WGS sequence"/>
</dbReference>
<feature type="signal peptide" evidence="7">
    <location>
        <begin position="1"/>
        <end position="16"/>
    </location>
</feature>
<evidence type="ECO:0000256" key="5">
    <source>
        <dbReference type="ARBA" id="ARBA00023136"/>
    </source>
</evidence>
<dbReference type="Pfam" id="PF03348">
    <property type="entry name" value="Serinc"/>
    <property type="match status" value="1"/>
</dbReference>
<evidence type="ECO:0000256" key="1">
    <source>
        <dbReference type="ARBA" id="ARBA00004141"/>
    </source>
</evidence>
<evidence type="ECO:0000256" key="7">
    <source>
        <dbReference type="SAM" id="SignalP"/>
    </source>
</evidence>
<dbReference type="KEGG" id="apro:F751_3746"/>
<comment type="subcellular location">
    <subcellularLocation>
        <location evidence="1">Membrane</location>
        <topology evidence="1">Multi-pass membrane protein</topology>
    </subcellularLocation>
</comment>
<feature type="transmembrane region" description="Helical" evidence="6">
    <location>
        <begin position="86"/>
        <end position="108"/>
    </location>
</feature>
<evidence type="ECO:0000313" key="9">
    <source>
        <dbReference type="Proteomes" id="UP000028924"/>
    </source>
</evidence>
<feature type="transmembrane region" description="Helical" evidence="6">
    <location>
        <begin position="128"/>
        <end position="152"/>
    </location>
</feature>
<evidence type="ECO:0000256" key="4">
    <source>
        <dbReference type="ARBA" id="ARBA00022989"/>
    </source>
</evidence>
<feature type="transmembrane region" description="Helical" evidence="6">
    <location>
        <begin position="224"/>
        <end position="244"/>
    </location>
</feature>
<keyword evidence="4 6" id="KW-1133">Transmembrane helix</keyword>
<feature type="chain" id="PRO_5001828871" evidence="7">
    <location>
        <begin position="17"/>
        <end position="435"/>
    </location>
</feature>
<comment type="similarity">
    <text evidence="2">Belongs to the TDE1 family.</text>
</comment>
<evidence type="ECO:0000256" key="2">
    <source>
        <dbReference type="ARBA" id="ARBA00006665"/>
    </source>
</evidence>
<gene>
    <name evidence="8" type="ORF">F751_3746</name>
</gene>
<sequence>MFLIGSLSSCVASTAAACACTVCTCASREAMVRSARLAWSFLFTLSMILAWILRDFAKPLLMKIPWIVKSFNKGSMPSDEWFGAQAVYRISLGNLLLFGSLALVMMGVKRTSDRRDTQLHHGSWLIKAALWTVCILLPFLLPPSVINAYSWVARFGSPLFLLTQMVIVVDVTQAWNDAWVEAGDEDETWLYGLLAATLGALGGCVALAALCFHFFAPASQDCSLNLTLISLTLVLVVVMALTSFHPAVEAGSLFPAAAVGLYVSYMGYSALQSEPRDYACNGLGARLGAASGATLAGGMLLTLLSVVYSAFRAGSNTQTFAGAWAGGNGAGAEPLLAGDAELTSAGLDGEDAPVPYCYAQFYAVFALASMYIAMLMTGWGATGQPKASDAAAGCSDAVDVGWTSVWVKIVTQWVAAALYCWTLLAPSLFPDRVFG</sequence>
<dbReference type="AlphaFoldDB" id="A0A087SG80"/>
<evidence type="ECO:0000313" key="8">
    <source>
        <dbReference type="EMBL" id="KFM24734.1"/>
    </source>
</evidence>
<dbReference type="OrthoDB" id="5963193at2759"/>
<dbReference type="InterPro" id="IPR005016">
    <property type="entry name" value="TDE1/TMS"/>
</dbReference>
<dbReference type="PANTHER" id="PTHR10383:SF9">
    <property type="entry name" value="SERINE INCORPORATOR, ISOFORM F"/>
    <property type="match status" value="1"/>
</dbReference>
<feature type="transmembrane region" description="Helical" evidence="6">
    <location>
        <begin position="188"/>
        <end position="212"/>
    </location>
</feature>
<accession>A0A087SG80</accession>
<dbReference type="eggNOG" id="KOG2592">
    <property type="taxonomic scope" value="Eukaryota"/>
</dbReference>
<keyword evidence="7" id="KW-0732">Signal</keyword>
<dbReference type="EMBL" id="KL662110">
    <property type="protein sequence ID" value="KFM24734.1"/>
    <property type="molecule type" value="Genomic_DNA"/>
</dbReference>
<evidence type="ECO:0000256" key="6">
    <source>
        <dbReference type="SAM" id="Phobius"/>
    </source>
</evidence>
<dbReference type="PANTHER" id="PTHR10383">
    <property type="entry name" value="SERINE INCORPORATOR"/>
    <property type="match status" value="1"/>
</dbReference>
<keyword evidence="3 6" id="KW-0812">Transmembrane</keyword>
<reference evidence="8 9" key="1">
    <citation type="journal article" date="2014" name="BMC Genomics">
        <title>Oil accumulation mechanisms of the oleaginous microalga Chlorella protothecoides revealed through its genome, transcriptomes, and proteomes.</title>
        <authorList>
            <person name="Gao C."/>
            <person name="Wang Y."/>
            <person name="Shen Y."/>
            <person name="Yan D."/>
            <person name="He X."/>
            <person name="Dai J."/>
            <person name="Wu Q."/>
        </authorList>
    </citation>
    <scope>NUCLEOTIDE SEQUENCE [LARGE SCALE GENOMIC DNA]</scope>
    <source>
        <strain evidence="8 9">0710</strain>
    </source>
</reference>
<protein>
    <submittedName>
        <fullName evidence="8">Putative serine incorporator</fullName>
    </submittedName>
</protein>
<feature type="transmembrane region" description="Helical" evidence="6">
    <location>
        <begin position="35"/>
        <end position="53"/>
    </location>
</feature>
<organism evidence="8 9">
    <name type="scientific">Auxenochlorella protothecoides</name>
    <name type="common">Green microalga</name>
    <name type="synonym">Chlorella protothecoides</name>
    <dbReference type="NCBI Taxonomy" id="3075"/>
    <lineage>
        <taxon>Eukaryota</taxon>
        <taxon>Viridiplantae</taxon>
        <taxon>Chlorophyta</taxon>
        <taxon>core chlorophytes</taxon>
        <taxon>Trebouxiophyceae</taxon>
        <taxon>Chlorellales</taxon>
        <taxon>Chlorellaceae</taxon>
        <taxon>Auxenochlorella</taxon>
    </lineage>
</organism>
<keyword evidence="5 6" id="KW-0472">Membrane</keyword>
<dbReference type="GO" id="GO:0016020">
    <property type="term" value="C:membrane"/>
    <property type="evidence" value="ECO:0007669"/>
    <property type="project" value="UniProtKB-SubCell"/>
</dbReference>
<dbReference type="RefSeq" id="XP_011397622.1">
    <property type="nucleotide sequence ID" value="XM_011399320.1"/>
</dbReference>
<name>A0A087SG80_AUXPR</name>